<gene>
    <name evidence="1" type="ORF">AXF42_Ash013549</name>
</gene>
<protein>
    <submittedName>
        <fullName evidence="1">Uncharacterized protein</fullName>
    </submittedName>
</protein>
<accession>A0A2I0AP84</accession>
<dbReference type="AlphaFoldDB" id="A0A2I0AP84"/>
<keyword evidence="2" id="KW-1185">Reference proteome</keyword>
<dbReference type="EMBL" id="KZ451968">
    <property type="protein sequence ID" value="PKA57362.1"/>
    <property type="molecule type" value="Genomic_DNA"/>
</dbReference>
<evidence type="ECO:0000313" key="1">
    <source>
        <dbReference type="EMBL" id="PKA57362.1"/>
    </source>
</evidence>
<dbReference type="Proteomes" id="UP000236161">
    <property type="component" value="Unassembled WGS sequence"/>
</dbReference>
<organism evidence="1 2">
    <name type="scientific">Apostasia shenzhenica</name>
    <dbReference type="NCBI Taxonomy" id="1088818"/>
    <lineage>
        <taxon>Eukaryota</taxon>
        <taxon>Viridiplantae</taxon>
        <taxon>Streptophyta</taxon>
        <taxon>Embryophyta</taxon>
        <taxon>Tracheophyta</taxon>
        <taxon>Spermatophyta</taxon>
        <taxon>Magnoliopsida</taxon>
        <taxon>Liliopsida</taxon>
        <taxon>Asparagales</taxon>
        <taxon>Orchidaceae</taxon>
        <taxon>Apostasioideae</taxon>
        <taxon>Apostasia</taxon>
    </lineage>
</organism>
<proteinExistence type="predicted"/>
<reference evidence="1 2" key="1">
    <citation type="journal article" date="2017" name="Nature">
        <title>The Apostasia genome and the evolution of orchids.</title>
        <authorList>
            <person name="Zhang G.Q."/>
            <person name="Liu K.W."/>
            <person name="Li Z."/>
            <person name="Lohaus R."/>
            <person name="Hsiao Y.Y."/>
            <person name="Niu S.C."/>
            <person name="Wang J.Y."/>
            <person name="Lin Y.C."/>
            <person name="Xu Q."/>
            <person name="Chen L.J."/>
            <person name="Yoshida K."/>
            <person name="Fujiwara S."/>
            <person name="Wang Z.W."/>
            <person name="Zhang Y.Q."/>
            <person name="Mitsuda N."/>
            <person name="Wang M."/>
            <person name="Liu G.H."/>
            <person name="Pecoraro L."/>
            <person name="Huang H.X."/>
            <person name="Xiao X.J."/>
            <person name="Lin M."/>
            <person name="Wu X.Y."/>
            <person name="Wu W.L."/>
            <person name="Chen Y.Y."/>
            <person name="Chang S.B."/>
            <person name="Sakamoto S."/>
            <person name="Ohme-Takagi M."/>
            <person name="Yagi M."/>
            <person name="Zeng S.J."/>
            <person name="Shen C.Y."/>
            <person name="Yeh C.M."/>
            <person name="Luo Y.B."/>
            <person name="Tsai W.C."/>
            <person name="Van de Peer Y."/>
            <person name="Liu Z.J."/>
        </authorList>
    </citation>
    <scope>NUCLEOTIDE SEQUENCE [LARGE SCALE GENOMIC DNA]</scope>
    <source>
        <strain evidence="2">cv. Shenzhen</strain>
        <tissue evidence="1">Stem</tissue>
    </source>
</reference>
<name>A0A2I0AP84_9ASPA</name>
<sequence length="134" mass="14680">MGNTIGKGKRSIVYTYLIFAKPDCGGSESFRGDSGDHRQIFPGNSEKPFAPSHLNQCQSAIHVYSLYPESSVVDVLIPSISSFASPEAIIVTSTACLRRRTPSASELLRRLTPETLGVSSFARRRRLNITCPYA</sequence>
<evidence type="ECO:0000313" key="2">
    <source>
        <dbReference type="Proteomes" id="UP000236161"/>
    </source>
</evidence>